<keyword evidence="3" id="KW-1185">Reference proteome</keyword>
<protein>
    <recommendedName>
        <fullName evidence="1">Glycosyl transferase family 1 domain-containing protein</fullName>
    </recommendedName>
</protein>
<evidence type="ECO:0000313" key="2">
    <source>
        <dbReference type="EMBL" id="EFV43787.1"/>
    </source>
</evidence>
<comment type="caution">
    <text evidence="2">The sequence shown here is derived from an EMBL/GenBank/DDBJ whole genome shotgun (WGS) entry which is preliminary data.</text>
</comment>
<dbReference type="CDD" id="cd01635">
    <property type="entry name" value="Glycosyltransferase_GTB-type"/>
    <property type="match status" value="1"/>
</dbReference>
<accession>E5Y877</accession>
<dbReference type="Proteomes" id="UP000006034">
    <property type="component" value="Unassembled WGS sequence"/>
</dbReference>
<evidence type="ECO:0000313" key="3">
    <source>
        <dbReference type="Proteomes" id="UP000006034"/>
    </source>
</evidence>
<dbReference type="PANTHER" id="PTHR46656">
    <property type="entry name" value="PUTATIVE-RELATED"/>
    <property type="match status" value="1"/>
</dbReference>
<dbReference type="AlphaFoldDB" id="E5Y877"/>
<organism evidence="2 3">
    <name type="scientific">Bilophila wadsworthia (strain 3_1_6)</name>
    <dbReference type="NCBI Taxonomy" id="563192"/>
    <lineage>
        <taxon>Bacteria</taxon>
        <taxon>Pseudomonadati</taxon>
        <taxon>Thermodesulfobacteriota</taxon>
        <taxon>Desulfovibrionia</taxon>
        <taxon>Desulfovibrionales</taxon>
        <taxon>Desulfovibrionaceae</taxon>
        <taxon>Bilophila</taxon>
    </lineage>
</organism>
<proteinExistence type="predicted"/>
<dbReference type="Gene3D" id="3.40.50.2000">
    <property type="entry name" value="Glycogen Phosphorylase B"/>
    <property type="match status" value="1"/>
</dbReference>
<dbReference type="RefSeq" id="WP_005028238.1">
    <property type="nucleotide sequence ID" value="NZ_KE150238.1"/>
</dbReference>
<dbReference type="EMBL" id="ADCP02000001">
    <property type="protein sequence ID" value="EFV43787.1"/>
    <property type="molecule type" value="Genomic_DNA"/>
</dbReference>
<dbReference type="GO" id="GO:0016757">
    <property type="term" value="F:glycosyltransferase activity"/>
    <property type="evidence" value="ECO:0007669"/>
    <property type="project" value="InterPro"/>
</dbReference>
<name>E5Y877_BILW3</name>
<dbReference type="HOGENOM" id="CLU_365116_0_0_7"/>
<dbReference type="SUPFAM" id="SSF53756">
    <property type="entry name" value="UDP-Glycosyltransferase/glycogen phosphorylase"/>
    <property type="match status" value="1"/>
</dbReference>
<dbReference type="STRING" id="563192.HMPREF0179_02393"/>
<evidence type="ECO:0000259" key="1">
    <source>
        <dbReference type="Pfam" id="PF00534"/>
    </source>
</evidence>
<dbReference type="OrthoDB" id="9816564at2"/>
<dbReference type="InterPro" id="IPR001296">
    <property type="entry name" value="Glyco_trans_1"/>
</dbReference>
<feature type="domain" description="Glycosyl transferase family 1" evidence="1">
    <location>
        <begin position="606"/>
        <end position="680"/>
    </location>
</feature>
<dbReference type="PANTHER" id="PTHR46656:SF3">
    <property type="entry name" value="PUTATIVE-RELATED"/>
    <property type="match status" value="1"/>
</dbReference>
<reference evidence="2 3" key="1">
    <citation type="submission" date="2010-10" db="EMBL/GenBank/DDBJ databases">
        <authorList>
            <consortium name="The Broad Institute Genome Sequencing Platform"/>
            <person name="Ward D."/>
            <person name="Earl A."/>
            <person name="Feldgarden M."/>
            <person name="Young S.K."/>
            <person name="Gargeya S."/>
            <person name="Zeng Q."/>
            <person name="Alvarado L."/>
            <person name="Berlin A."/>
            <person name="Bochicchio J."/>
            <person name="Chapman S.B."/>
            <person name="Chen Z."/>
            <person name="Freedman E."/>
            <person name="Gellesch M."/>
            <person name="Goldberg J."/>
            <person name="Griggs A."/>
            <person name="Gujja S."/>
            <person name="Heilman E."/>
            <person name="Heiman D."/>
            <person name="Howarth C."/>
            <person name="Mehta T."/>
            <person name="Neiman D."/>
            <person name="Pearson M."/>
            <person name="Roberts A."/>
            <person name="Saif S."/>
            <person name="Shea T."/>
            <person name="Shenoy N."/>
            <person name="Sisk P."/>
            <person name="Stolte C."/>
            <person name="Sykes S."/>
            <person name="White J."/>
            <person name="Yandava C."/>
            <person name="Allen-Vercoe E."/>
            <person name="Sibley C."/>
            <person name="Ambrose C.E."/>
            <person name="Strauss J."/>
            <person name="Daigneault M."/>
            <person name="Haas B."/>
            <person name="Nusbaum C."/>
            <person name="Birren B."/>
        </authorList>
    </citation>
    <scope>NUCLEOTIDE SEQUENCE [LARGE SCALE GENOMIC DNA]</scope>
    <source>
        <strain evidence="2 3">3_1_6</strain>
    </source>
</reference>
<dbReference type="eggNOG" id="COG0438">
    <property type="taxonomic scope" value="Bacteria"/>
</dbReference>
<gene>
    <name evidence="2" type="ORF">HMPREF0179_02393</name>
</gene>
<dbReference type="Pfam" id="PF00534">
    <property type="entry name" value="Glycos_transf_1"/>
    <property type="match status" value="1"/>
</dbReference>
<sequence length="764" mass="85237">MGRLFADFQNDQVLFSQSFKEILPVCYVHVEPLVSENLTRLARYLVWKAWLEKPFPASRCGVSAAFTDWMLGVCKENELPGIGVWPPLPRAAVASTVAFPYCGGPTLLTTEQGRLKLLWWFHGNFNTLLSGYAEPQWMVDGFAFQEGKKRDWPLMVEAFWSFFEENQQAYPIRDSIDRIAFLDWCARHPERVFPEGRVPVSVRAVLESPTLSDTGEGLTRGMEARAHHEQCSLDTPEKRQQYVTRQFLVSPENVPQWSWDALCSQVSEQERIPVLAHCLAQMQSSESGDALGLFLKAVAQTAPPRHLPEWLIHELASPASFDDADRWSISVAMLSLARVCGGPLPDTAEKKAQLIAWYAEQTSSLPESVRPSGADLLIWDRKGIQCPSSPFFVSRQQSVCSVLGWPDGGLGVGEDSRTLFASLKTAGVTCNLASVSDIVPYFGSAYPLDQQTGKEPVGLFSIYCLAAQDIYRLRLLSPDSWWTGRYSIGVCPWELPLWPDSMRYCVSCLDEIWAPSHFIADAFSHTGKLVKYVPPAVLPLKPTGTWRERLNLSDATVVFLTSYDSNASYLRKNPFATVRAFNKAFSGTLHDVCLIVKTMNAAAHHEREWKALQKENQCGNRMIFIDEMLTPAENVNLLNTCDAFVSLHRSEGFGRLLAETMLLGKLLVASDFGGSTDYVLPETGCPVPGKLTPVPDGGYLFGEGQSWFDPDEEYAAELFRDILANWKLYTSRVAQGQSFIMKNHTPEVVGKKALTALQQAGFLA</sequence>
<reference evidence="2 3" key="2">
    <citation type="submission" date="2013-04" db="EMBL/GenBank/DDBJ databases">
        <title>The Genome Sequence of Bilophila wadsworthia 3_1_6.</title>
        <authorList>
            <consortium name="The Broad Institute Genomics Platform"/>
            <person name="Earl A."/>
            <person name="Ward D."/>
            <person name="Feldgarden M."/>
            <person name="Gevers D."/>
            <person name="Sibley C."/>
            <person name="Strauss J."/>
            <person name="Allen-Vercoe E."/>
            <person name="Walker B."/>
            <person name="Young S."/>
            <person name="Zeng Q."/>
            <person name="Gargeya S."/>
            <person name="Fitzgerald M."/>
            <person name="Haas B."/>
            <person name="Abouelleil A."/>
            <person name="Allen A.W."/>
            <person name="Alvarado L."/>
            <person name="Arachchi H.M."/>
            <person name="Berlin A.M."/>
            <person name="Chapman S.B."/>
            <person name="Gainer-Dewar J."/>
            <person name="Goldberg J."/>
            <person name="Griggs A."/>
            <person name="Gujja S."/>
            <person name="Hansen M."/>
            <person name="Howarth C."/>
            <person name="Imamovic A."/>
            <person name="Ireland A."/>
            <person name="Larimer J."/>
            <person name="McCowan C."/>
            <person name="Murphy C."/>
            <person name="Pearson M."/>
            <person name="Poon T.W."/>
            <person name="Priest M."/>
            <person name="Roberts A."/>
            <person name="Saif S."/>
            <person name="Shea T."/>
            <person name="Sisk P."/>
            <person name="Sykes S."/>
            <person name="Wortman J."/>
            <person name="Nusbaum C."/>
            <person name="Birren B."/>
        </authorList>
    </citation>
    <scope>NUCLEOTIDE SEQUENCE [LARGE SCALE GENOMIC DNA]</scope>
    <source>
        <strain evidence="2 3">3_1_6</strain>
    </source>
</reference>
<dbReference type="GeneID" id="78087747"/>